<organism evidence="12">
    <name type="scientific">marine metagenome</name>
    <dbReference type="NCBI Taxonomy" id="408172"/>
    <lineage>
        <taxon>unclassified sequences</taxon>
        <taxon>metagenomes</taxon>
        <taxon>ecological metagenomes</taxon>
    </lineage>
</organism>
<keyword evidence="6" id="KW-0472">Membrane</keyword>
<dbReference type="GO" id="GO:0044718">
    <property type="term" value="P:siderophore transmembrane transport"/>
    <property type="evidence" value="ECO:0007669"/>
    <property type="project" value="TreeGrafter"/>
</dbReference>
<dbReference type="InterPro" id="IPR013784">
    <property type="entry name" value="Carb-bd-like_fold"/>
</dbReference>
<evidence type="ECO:0008006" key="13">
    <source>
        <dbReference type="Google" id="ProtNLM"/>
    </source>
</evidence>
<protein>
    <recommendedName>
        <fullName evidence="13">TonB-dependent receptor plug domain-containing protein</fullName>
    </recommendedName>
</protein>
<dbReference type="Gene3D" id="2.40.170.20">
    <property type="entry name" value="TonB-dependent receptor, beta-barrel domain"/>
    <property type="match status" value="1"/>
</dbReference>
<dbReference type="AlphaFoldDB" id="A0A381PDQ4"/>
<keyword evidence="2" id="KW-0813">Transport</keyword>
<name>A0A381PDQ4_9ZZZZ</name>
<evidence type="ECO:0000256" key="4">
    <source>
        <dbReference type="ARBA" id="ARBA00022729"/>
    </source>
</evidence>
<comment type="subcellular location">
    <subcellularLocation>
        <location evidence="1">Cell outer membrane</location>
        <topology evidence="1">Multi-pass membrane protein</topology>
    </subcellularLocation>
</comment>
<evidence type="ECO:0000256" key="5">
    <source>
        <dbReference type="ARBA" id="ARBA00023077"/>
    </source>
</evidence>
<feature type="region of interest" description="Disordered" evidence="9">
    <location>
        <begin position="200"/>
        <end position="219"/>
    </location>
</feature>
<keyword evidence="7" id="KW-0675">Receptor</keyword>
<dbReference type="InterPro" id="IPR000531">
    <property type="entry name" value="Beta-barrel_TonB"/>
</dbReference>
<dbReference type="GO" id="GO:0009279">
    <property type="term" value="C:cell outer membrane"/>
    <property type="evidence" value="ECO:0007669"/>
    <property type="project" value="UniProtKB-SubCell"/>
</dbReference>
<evidence type="ECO:0000259" key="11">
    <source>
        <dbReference type="Pfam" id="PF07715"/>
    </source>
</evidence>
<dbReference type="PROSITE" id="PS52016">
    <property type="entry name" value="TONB_DEPENDENT_REC_3"/>
    <property type="match status" value="1"/>
</dbReference>
<accession>A0A381PDQ4</accession>
<reference evidence="12" key="1">
    <citation type="submission" date="2018-05" db="EMBL/GenBank/DDBJ databases">
        <authorList>
            <person name="Lanie J.A."/>
            <person name="Ng W.-L."/>
            <person name="Kazmierczak K.M."/>
            <person name="Andrzejewski T.M."/>
            <person name="Davidsen T.M."/>
            <person name="Wayne K.J."/>
            <person name="Tettelin H."/>
            <person name="Glass J.I."/>
            <person name="Rusch D."/>
            <person name="Podicherti R."/>
            <person name="Tsui H.-C.T."/>
            <person name="Winkler M.E."/>
        </authorList>
    </citation>
    <scope>NUCLEOTIDE SEQUENCE</scope>
</reference>
<evidence type="ECO:0000256" key="3">
    <source>
        <dbReference type="ARBA" id="ARBA00022692"/>
    </source>
</evidence>
<feature type="domain" description="TonB-dependent receptor plug" evidence="11">
    <location>
        <begin position="128"/>
        <end position="253"/>
    </location>
</feature>
<dbReference type="Gene3D" id="2.60.40.1120">
    <property type="entry name" value="Carboxypeptidase-like, regulatory domain"/>
    <property type="match status" value="1"/>
</dbReference>
<evidence type="ECO:0000256" key="2">
    <source>
        <dbReference type="ARBA" id="ARBA00022448"/>
    </source>
</evidence>
<dbReference type="PANTHER" id="PTHR30069">
    <property type="entry name" value="TONB-DEPENDENT OUTER MEMBRANE RECEPTOR"/>
    <property type="match status" value="1"/>
</dbReference>
<evidence type="ECO:0000256" key="9">
    <source>
        <dbReference type="SAM" id="MobiDB-lite"/>
    </source>
</evidence>
<evidence type="ECO:0000256" key="6">
    <source>
        <dbReference type="ARBA" id="ARBA00023136"/>
    </source>
</evidence>
<dbReference type="InterPro" id="IPR039426">
    <property type="entry name" value="TonB-dep_rcpt-like"/>
</dbReference>
<keyword evidence="8" id="KW-0998">Cell outer membrane</keyword>
<dbReference type="EMBL" id="UINC01000934">
    <property type="protein sequence ID" value="SUZ64428.1"/>
    <property type="molecule type" value="Genomic_DNA"/>
</dbReference>
<evidence type="ECO:0000256" key="7">
    <source>
        <dbReference type="ARBA" id="ARBA00023170"/>
    </source>
</evidence>
<gene>
    <name evidence="12" type="ORF">METZ01_LOCUS17282</name>
</gene>
<dbReference type="Pfam" id="PF13620">
    <property type="entry name" value="CarboxypepD_reg"/>
    <property type="match status" value="1"/>
</dbReference>
<keyword evidence="4" id="KW-0732">Signal</keyword>
<keyword evidence="5" id="KW-0798">TonB box</keyword>
<dbReference type="Pfam" id="PF00593">
    <property type="entry name" value="TonB_dep_Rec_b-barrel"/>
    <property type="match status" value="1"/>
</dbReference>
<dbReference type="InterPro" id="IPR012910">
    <property type="entry name" value="Plug_dom"/>
</dbReference>
<dbReference type="SUPFAM" id="SSF49452">
    <property type="entry name" value="Starch-binding domain-like"/>
    <property type="match status" value="1"/>
</dbReference>
<dbReference type="InterPro" id="IPR036942">
    <property type="entry name" value="Beta-barrel_TonB_sf"/>
</dbReference>
<feature type="domain" description="TonB-dependent receptor-like beta-barrel" evidence="10">
    <location>
        <begin position="431"/>
        <end position="752"/>
    </location>
</feature>
<evidence type="ECO:0000256" key="8">
    <source>
        <dbReference type="ARBA" id="ARBA00023237"/>
    </source>
</evidence>
<keyword evidence="3" id="KW-0812">Transmembrane</keyword>
<sequence length="978" mass="105973">MSITKFLTGVALVALPALLAVPAQAQTGQIVGQVTDGQSGAPLSEVQVYIPGTGLGSLTRQDGRYILLNVAPGTYELTGERIGLGAVTQQITVAAGQTLQADFTMASVALGLDEIVVTGTAGASRRREIGNVVSQLNAVDVPDAPLSITDMLQGVAPGLELYGGGAVGQSKIIRLRGVNSAALNDHPMIYVDGVRIRSRPFPDANPPDRRGGRSGNIAVSPLDQINPSDIERIEIIKGSAATTLYGTEASGGVIQIFTKQGREGAPTWTAEVTTGTQWARAFGVDDSGPSYQGETDVSYNFMEHWLCTGPLKCGDYANQAYNQGYLLSVRGGTSDVNYFVSGSFGDQQGYQTNDTEKAYTTRANLTFSPAANLNIQWNTMYSNTAQTHTGGQNNAQGITLNAFRQERNYFGTGDPAALDELMDQKIAEDVERFTTGITVTYSPIANLTNRFVVGYDWGAREHRNLRPFGWMQTPQGKLLNNTFQNRVLSLDYVGSYSLDIMDQLTANISWGGQAVGDDVRSIEGFGENFPGAADPTINSAAATISFENRTKIWNSGFFFQNVFDIADKYFLTTGVRIDGNSTFGEGFGLAAYPKASFSWILSDESFYPDIGEMKLRFAYGRSGRAPGPFDKVRTWSPQGLAGIPAFVPANVGNPDIGPEVTTEIEGGFDASFFDNRVSVGFTYYDQVTDDALFGIPQLPSSGFSSSRLTNIGKLGNKGLEAEVHATVVQMGEFSVDLGLSYTENESEILELNDPSLENSYRKVGYPIRPVTNELISNPTAIANTNADVIFCVPTMPCYQGQGTSASQYFYGSNLPTTFINPSITVRVPGGITLAARGEYKGNFYMNEQVFAIGRSVRSPLCYPYYVTPGTSNELKPDIPAIWYARCNRADSEGYVWDASFFKLRSASASIPMNFLFPERFNTSTLTIALNNSYLWMKEMPFMDPETSADPGGGPQQAFNFEETVPPPISFRISLRVTF</sequence>
<dbReference type="PANTHER" id="PTHR30069:SF29">
    <property type="entry name" value="HEMOGLOBIN AND HEMOGLOBIN-HAPTOGLOBIN-BINDING PROTEIN 1-RELATED"/>
    <property type="match status" value="1"/>
</dbReference>
<dbReference type="SUPFAM" id="SSF56935">
    <property type="entry name" value="Porins"/>
    <property type="match status" value="1"/>
</dbReference>
<evidence type="ECO:0000256" key="1">
    <source>
        <dbReference type="ARBA" id="ARBA00004571"/>
    </source>
</evidence>
<dbReference type="Pfam" id="PF07715">
    <property type="entry name" value="Plug"/>
    <property type="match status" value="1"/>
</dbReference>
<dbReference type="InterPro" id="IPR037066">
    <property type="entry name" value="Plug_dom_sf"/>
</dbReference>
<evidence type="ECO:0000313" key="12">
    <source>
        <dbReference type="EMBL" id="SUZ64428.1"/>
    </source>
</evidence>
<proteinExistence type="predicted"/>
<dbReference type="Gene3D" id="2.170.130.10">
    <property type="entry name" value="TonB-dependent receptor, plug domain"/>
    <property type="match status" value="1"/>
</dbReference>
<dbReference type="GO" id="GO:0030246">
    <property type="term" value="F:carbohydrate binding"/>
    <property type="evidence" value="ECO:0007669"/>
    <property type="project" value="InterPro"/>
</dbReference>
<dbReference type="GO" id="GO:0015344">
    <property type="term" value="F:siderophore uptake transmembrane transporter activity"/>
    <property type="evidence" value="ECO:0007669"/>
    <property type="project" value="TreeGrafter"/>
</dbReference>
<evidence type="ECO:0000259" key="10">
    <source>
        <dbReference type="Pfam" id="PF00593"/>
    </source>
</evidence>